<dbReference type="AlphaFoldDB" id="A0A7J6S5L0"/>
<reference evidence="1 2" key="1">
    <citation type="submission" date="2020-04" db="EMBL/GenBank/DDBJ databases">
        <title>Perkinsus olseni comparative genomics.</title>
        <authorList>
            <person name="Bogema D.R."/>
        </authorList>
    </citation>
    <scope>NUCLEOTIDE SEQUENCE [LARGE SCALE GENOMIC DNA]</scope>
    <source>
        <strain evidence="1">ATCC PRA-205</strain>
    </source>
</reference>
<dbReference type="Proteomes" id="UP000574390">
    <property type="component" value="Unassembled WGS sequence"/>
</dbReference>
<proteinExistence type="predicted"/>
<evidence type="ECO:0000313" key="2">
    <source>
        <dbReference type="Proteomes" id="UP000574390"/>
    </source>
</evidence>
<gene>
    <name evidence="1" type="ORF">FOZ62_021724</name>
</gene>
<comment type="caution">
    <text evidence="1">The sequence shown here is derived from an EMBL/GenBank/DDBJ whole genome shotgun (WGS) entry which is preliminary data.</text>
</comment>
<name>A0A7J6S5L0_PEROL</name>
<sequence length="59" mass="6521">SPTFTAAPGLYKKPEEWTEEDNRIDVSAAIPAGTEMCVRLTEGDLPVDLVYADAKIRLR</sequence>
<protein>
    <submittedName>
        <fullName evidence="1">Uncharacterized protein</fullName>
    </submittedName>
</protein>
<dbReference type="EMBL" id="JABANM010017461">
    <property type="protein sequence ID" value="KAF4727736.1"/>
    <property type="molecule type" value="Genomic_DNA"/>
</dbReference>
<organism evidence="1 2">
    <name type="scientific">Perkinsus olseni</name>
    <name type="common">Perkinsus atlanticus</name>
    <dbReference type="NCBI Taxonomy" id="32597"/>
    <lineage>
        <taxon>Eukaryota</taxon>
        <taxon>Sar</taxon>
        <taxon>Alveolata</taxon>
        <taxon>Perkinsozoa</taxon>
        <taxon>Perkinsea</taxon>
        <taxon>Perkinsida</taxon>
        <taxon>Perkinsidae</taxon>
        <taxon>Perkinsus</taxon>
    </lineage>
</organism>
<accession>A0A7J6S5L0</accession>
<evidence type="ECO:0000313" key="1">
    <source>
        <dbReference type="EMBL" id="KAF4727736.1"/>
    </source>
</evidence>
<feature type="non-terminal residue" evidence="1">
    <location>
        <position position="1"/>
    </location>
</feature>